<name>A0A087B3U6_9BIFI</name>
<dbReference type="PRINTS" id="PR01657">
    <property type="entry name" value="MCMFAMILY"/>
</dbReference>
<dbReference type="CDD" id="cd00009">
    <property type="entry name" value="AAA"/>
    <property type="match status" value="1"/>
</dbReference>
<dbReference type="InterPro" id="IPR027417">
    <property type="entry name" value="P-loop_NTPase"/>
</dbReference>
<reference evidence="5 6" key="1">
    <citation type="submission" date="2014-03" db="EMBL/GenBank/DDBJ databases">
        <title>Genomics of Bifidobacteria.</title>
        <authorList>
            <person name="Ventura M."/>
            <person name="Milani C."/>
            <person name="Lugli G.A."/>
        </authorList>
    </citation>
    <scope>NUCLEOTIDE SEQUENCE [LARGE SCALE GENOMIC DNA]</scope>
    <source>
        <strain evidence="5 6">LMG 10738</strain>
    </source>
</reference>
<dbReference type="Proteomes" id="UP000029067">
    <property type="component" value="Unassembled WGS sequence"/>
</dbReference>
<dbReference type="InterPro" id="IPR020568">
    <property type="entry name" value="Ribosomal_Su5_D2-typ_SF"/>
</dbReference>
<comment type="caution">
    <text evidence="5">The sequence shown here is derived from an EMBL/GenBank/DDBJ whole genome shotgun (WGS) entry which is preliminary data.</text>
</comment>
<keyword evidence="5" id="KW-0378">Hydrolase</keyword>
<dbReference type="GO" id="GO:0005524">
    <property type="term" value="F:ATP binding"/>
    <property type="evidence" value="ECO:0007669"/>
    <property type="project" value="UniProtKB-KW"/>
</dbReference>
<dbReference type="NCBIfam" id="TIGR00368">
    <property type="entry name" value="YifB family Mg chelatase-like AAA ATPase"/>
    <property type="match status" value="1"/>
</dbReference>
<dbReference type="Gene3D" id="3.30.230.10">
    <property type="match status" value="1"/>
</dbReference>
<dbReference type="EMBL" id="JGYV01000001">
    <property type="protein sequence ID" value="KFI65696.1"/>
    <property type="molecule type" value="Genomic_DNA"/>
</dbReference>
<dbReference type="InterPro" id="IPR014721">
    <property type="entry name" value="Ribsml_uS5_D2-typ_fold_subgr"/>
</dbReference>
<feature type="domain" description="AAA+ ATPase" evidence="4">
    <location>
        <begin position="219"/>
        <end position="402"/>
    </location>
</feature>
<dbReference type="Pfam" id="PF13335">
    <property type="entry name" value="Mg_chelatase_C"/>
    <property type="match status" value="1"/>
</dbReference>
<dbReference type="InterPro" id="IPR045006">
    <property type="entry name" value="CHLI-like"/>
</dbReference>
<dbReference type="InterPro" id="IPR003593">
    <property type="entry name" value="AAA+_ATPase"/>
</dbReference>
<keyword evidence="6" id="KW-1185">Reference proteome</keyword>
<dbReference type="InterPro" id="IPR004482">
    <property type="entry name" value="Mg_chelat-rel"/>
</dbReference>
<dbReference type="Pfam" id="PF01078">
    <property type="entry name" value="Mg_chelatase"/>
    <property type="match status" value="1"/>
</dbReference>
<dbReference type="GO" id="GO:0006508">
    <property type="term" value="P:proteolysis"/>
    <property type="evidence" value="ECO:0007669"/>
    <property type="project" value="UniProtKB-KW"/>
</dbReference>
<evidence type="ECO:0000259" key="4">
    <source>
        <dbReference type="SMART" id="SM00382"/>
    </source>
</evidence>
<protein>
    <submittedName>
        <fullName evidence="5">ATP-dependent serine protease</fullName>
    </submittedName>
</protein>
<sequence>MAALGCALSVGLIGLNAFVIQLQAFISPGLPHFSIIGLPDTSLNEARERVRSGCAACGFPWPGSRVTVNMSPASLPKRGSAHDLAIAASVLSASRTIPSNCLASTVVLGELNLDGSVLPINGLLPILLHVREQGLHSVIVPRANLEEAQLVPGLQVATVSHLGELMEMFDAHPRYSTRGEPLIADQAVAVPATQVPVGDMRDVVHQDAAKTALEVAAAGGHHLLMVGPPGTGKTMLASRMPGIMAPLDEDAQFEVASIRSVCGTLRSTGISSVPPFEAPHHSATAPALVGGGSGLGQPGAVTRAHHGVLFMDEAPEFAPRVLQTLREPLESGMVAISRAKGTTVYPARFQLVMAANPCPCGYGYGTGERCTCSERERIRYFGRLSGPILDRIDMQVEVDPIEHLDTGPDGNGPSSAEMRQRVTTARSRARERFSPHGWTCNAQASGTWLRSHTPASILHVVNDALSAHRLSLRGADRAMRLSWTLADLAGRAQPSMDDIAMAIALRTKELT</sequence>
<dbReference type="OrthoDB" id="9813147at2"/>
<dbReference type="PANTHER" id="PTHR32039">
    <property type="entry name" value="MAGNESIUM-CHELATASE SUBUNIT CHLI"/>
    <property type="match status" value="1"/>
</dbReference>
<dbReference type="GO" id="GO:0003677">
    <property type="term" value="F:DNA binding"/>
    <property type="evidence" value="ECO:0007669"/>
    <property type="project" value="InterPro"/>
</dbReference>
<dbReference type="STRING" id="1688.BCUN_0191"/>
<dbReference type="AlphaFoldDB" id="A0A087B3U6"/>
<accession>A0A087B3U6</accession>
<gene>
    <name evidence="5" type="ORF">BCUN_0191</name>
</gene>
<keyword evidence="3" id="KW-0067">ATP-binding</keyword>
<evidence type="ECO:0000313" key="5">
    <source>
        <dbReference type="EMBL" id="KFI65696.1"/>
    </source>
</evidence>
<evidence type="ECO:0000256" key="3">
    <source>
        <dbReference type="ARBA" id="ARBA00022840"/>
    </source>
</evidence>
<dbReference type="SUPFAM" id="SSF54211">
    <property type="entry name" value="Ribosomal protein S5 domain 2-like"/>
    <property type="match status" value="1"/>
</dbReference>
<dbReference type="eggNOG" id="COG0606">
    <property type="taxonomic scope" value="Bacteria"/>
</dbReference>
<dbReference type="InterPro" id="IPR001208">
    <property type="entry name" value="MCM_dom"/>
</dbReference>
<dbReference type="Pfam" id="PF13541">
    <property type="entry name" value="ChlI"/>
    <property type="match status" value="1"/>
</dbReference>
<proteinExistence type="inferred from homology"/>
<dbReference type="SMART" id="SM00382">
    <property type="entry name" value="AAA"/>
    <property type="match status" value="1"/>
</dbReference>
<evidence type="ECO:0000313" key="6">
    <source>
        <dbReference type="Proteomes" id="UP000029067"/>
    </source>
</evidence>
<dbReference type="InterPro" id="IPR025158">
    <property type="entry name" value="Mg_chelat-rel_C"/>
</dbReference>
<organism evidence="5 6">
    <name type="scientific">Bifidobacterium cuniculi</name>
    <dbReference type="NCBI Taxonomy" id="1688"/>
    <lineage>
        <taxon>Bacteria</taxon>
        <taxon>Bacillati</taxon>
        <taxon>Actinomycetota</taxon>
        <taxon>Actinomycetes</taxon>
        <taxon>Bifidobacteriales</taxon>
        <taxon>Bifidobacteriaceae</taxon>
        <taxon>Bifidobacterium</taxon>
    </lineage>
</organism>
<dbReference type="RefSeq" id="WP_033517182.1">
    <property type="nucleotide sequence ID" value="NZ_JGYV01000001.1"/>
</dbReference>
<comment type="similarity">
    <text evidence="1">Belongs to the Mg-chelatase subunits D/I family. ComM subfamily.</text>
</comment>
<keyword evidence="2" id="KW-0547">Nucleotide-binding</keyword>
<evidence type="ECO:0000256" key="2">
    <source>
        <dbReference type="ARBA" id="ARBA00022741"/>
    </source>
</evidence>
<keyword evidence="5" id="KW-0645">Protease</keyword>
<evidence type="ECO:0000256" key="1">
    <source>
        <dbReference type="ARBA" id="ARBA00006354"/>
    </source>
</evidence>
<dbReference type="SUPFAM" id="SSF52540">
    <property type="entry name" value="P-loop containing nucleoside triphosphate hydrolases"/>
    <property type="match status" value="1"/>
</dbReference>
<dbReference type="PANTHER" id="PTHR32039:SF7">
    <property type="entry name" value="COMPETENCE PROTEIN COMM"/>
    <property type="match status" value="1"/>
</dbReference>
<dbReference type="GO" id="GO:0008233">
    <property type="term" value="F:peptidase activity"/>
    <property type="evidence" value="ECO:0007669"/>
    <property type="project" value="UniProtKB-KW"/>
</dbReference>
<dbReference type="InterPro" id="IPR000523">
    <property type="entry name" value="Mg_chelatse_chII-like_cat_dom"/>
</dbReference>
<dbReference type="Gene3D" id="3.40.50.300">
    <property type="entry name" value="P-loop containing nucleotide triphosphate hydrolases"/>
    <property type="match status" value="1"/>
</dbReference>